<dbReference type="InterPro" id="IPR023298">
    <property type="entry name" value="ATPase_P-typ_TM_dom_sf"/>
</dbReference>
<evidence type="ECO:0000313" key="3">
    <source>
        <dbReference type="Proteomes" id="UP000034192"/>
    </source>
</evidence>
<dbReference type="EMBL" id="LCHL01000008">
    <property type="protein sequence ID" value="KKT33746.1"/>
    <property type="molecule type" value="Genomic_DNA"/>
</dbReference>
<proteinExistence type="predicted"/>
<organism evidence="2 3">
    <name type="scientific">Candidatus Woesebacteria bacterium GW2011_GWB1_44_11b</name>
    <dbReference type="NCBI Taxonomy" id="1618580"/>
    <lineage>
        <taxon>Bacteria</taxon>
        <taxon>Candidatus Woeseibacteriota</taxon>
    </lineage>
</organism>
<protein>
    <submittedName>
        <fullName evidence="2">ATPase, P-type (Transporting), HAD superfamily, subfamily IC</fullName>
    </submittedName>
</protein>
<evidence type="ECO:0000259" key="1">
    <source>
        <dbReference type="SMART" id="SM00831"/>
    </source>
</evidence>
<gene>
    <name evidence="2" type="ORF">UW21_C0008G0006</name>
</gene>
<dbReference type="SUPFAM" id="SSF81665">
    <property type="entry name" value="Calcium ATPase, transmembrane domain M"/>
    <property type="match status" value="1"/>
</dbReference>
<dbReference type="Proteomes" id="UP000034192">
    <property type="component" value="Unassembled WGS sequence"/>
</dbReference>
<feature type="domain" description="Cation-transporting P-type ATPase N-terminal" evidence="1">
    <location>
        <begin position="9"/>
        <end position="73"/>
    </location>
</feature>
<dbReference type="AlphaFoldDB" id="A0A0G1GFN7"/>
<dbReference type="Gene3D" id="1.20.1110.10">
    <property type="entry name" value="Calcium-transporting ATPase, transmembrane domain"/>
    <property type="match status" value="1"/>
</dbReference>
<comment type="caution">
    <text evidence="2">The sequence shown here is derived from an EMBL/GenBank/DDBJ whole genome shotgun (WGS) entry which is preliminary data.</text>
</comment>
<dbReference type="Gene3D" id="2.70.150.10">
    <property type="entry name" value="Calcium-transporting ATPase, cytoplasmic transduction domain A"/>
    <property type="match status" value="1"/>
</dbReference>
<reference evidence="2 3" key="1">
    <citation type="journal article" date="2015" name="Nature">
        <title>rRNA introns, odd ribosomes, and small enigmatic genomes across a large radiation of phyla.</title>
        <authorList>
            <person name="Brown C.T."/>
            <person name="Hug L.A."/>
            <person name="Thomas B.C."/>
            <person name="Sharon I."/>
            <person name="Castelle C.J."/>
            <person name="Singh A."/>
            <person name="Wilkins M.J."/>
            <person name="Williams K.H."/>
            <person name="Banfield J.F."/>
        </authorList>
    </citation>
    <scope>NUCLEOTIDE SEQUENCE [LARGE SCALE GENOMIC DNA]</scope>
</reference>
<dbReference type="SMART" id="SM00831">
    <property type="entry name" value="Cation_ATPase_N"/>
    <property type="match status" value="1"/>
</dbReference>
<dbReference type="InterPro" id="IPR004014">
    <property type="entry name" value="ATPase_P-typ_cation-transptr_N"/>
</dbReference>
<dbReference type="Pfam" id="PF00690">
    <property type="entry name" value="Cation_ATPase_N"/>
    <property type="match status" value="1"/>
</dbReference>
<sequence length="73" mass="8556">MDMNTLTTPWHSFSLKKIYQELETSENGLSIEEARNRLKRYGENSLPKEKTPTVLQIFLNQFRNPLIYILLAA</sequence>
<name>A0A0G1GFN7_9BACT</name>
<evidence type="ECO:0000313" key="2">
    <source>
        <dbReference type="EMBL" id="KKT33746.1"/>
    </source>
</evidence>
<accession>A0A0G1GFN7</accession>